<feature type="transmembrane region" description="Helical" evidence="1">
    <location>
        <begin position="322"/>
        <end position="349"/>
    </location>
</feature>
<dbReference type="EMBL" id="CAEY01000175">
    <property type="status" value="NOT_ANNOTATED_CDS"/>
    <property type="molecule type" value="Genomic_DNA"/>
</dbReference>
<keyword evidence="1" id="KW-0812">Transmembrane</keyword>
<name>T1KKB3_TETUR</name>
<dbReference type="EnsemblMetazoa" id="tetur13g03110.1">
    <property type="protein sequence ID" value="tetur13g03110.1"/>
    <property type="gene ID" value="tetur13g03110"/>
</dbReference>
<feature type="transmembrane region" description="Helical" evidence="1">
    <location>
        <begin position="64"/>
        <end position="88"/>
    </location>
</feature>
<feature type="transmembrane region" description="Helical" evidence="1">
    <location>
        <begin position="108"/>
        <end position="130"/>
    </location>
</feature>
<keyword evidence="1" id="KW-1133">Transmembrane helix</keyword>
<sequence>MNYIRYSESVLDNQPHDSILLRQLARHSTVQKSVDLLNYLERSGYAWLTTIRGYRQEKEIQRKYYYIGAAADIIGIILLIKCSCVVFLQDEYTRLLLGDIFIGSPSHGIQNMVLTMLLVLTVGLRYFSFLSERIGNVVILRQFHLLREKRFDCGTFMLTPVDCSLLRQVFYLLGFFYKTSNPSLSCAITGWLAYAYFSNPLNHTNWLTSITTAFWTILADFIYITATYPTVWMFAHNAMIITFAIFSLKSCNYYGQSLINETCKIKKKAIYKFLAQQNRIYNFIYQHTVDLGMLFFYGCLVVSCTGNFILFSAIFIGTGSDLFDYALVGVGALAFNSIGVMNILAAFAASKISLNRLLNYKIARRCKFNRHLSLKLLMTCERLNLTEVGFNLGGIFTLDSEHFLLYLMENASLMLMFITNFNKSSSNQQPSNNTIPNCGLNGTSQEAMGLC</sequence>
<protein>
    <recommendedName>
        <fullName evidence="4">Gustatory receptor</fullName>
    </recommendedName>
</protein>
<feature type="transmembrane region" description="Helical" evidence="1">
    <location>
        <begin position="179"/>
        <end position="197"/>
    </location>
</feature>
<keyword evidence="3" id="KW-1185">Reference proteome</keyword>
<proteinExistence type="predicted"/>
<accession>T1KKB3</accession>
<evidence type="ECO:0008006" key="4">
    <source>
        <dbReference type="Google" id="ProtNLM"/>
    </source>
</evidence>
<keyword evidence="1" id="KW-0472">Membrane</keyword>
<evidence type="ECO:0000313" key="2">
    <source>
        <dbReference type="EnsemblMetazoa" id="tetur13g03110.1"/>
    </source>
</evidence>
<reference evidence="2" key="2">
    <citation type="submission" date="2015-06" db="UniProtKB">
        <authorList>
            <consortium name="EnsemblMetazoa"/>
        </authorList>
    </citation>
    <scope>IDENTIFICATION</scope>
</reference>
<dbReference type="Proteomes" id="UP000015104">
    <property type="component" value="Unassembled WGS sequence"/>
</dbReference>
<feature type="transmembrane region" description="Helical" evidence="1">
    <location>
        <begin position="204"/>
        <end position="224"/>
    </location>
</feature>
<reference evidence="3" key="1">
    <citation type="submission" date="2011-08" db="EMBL/GenBank/DDBJ databases">
        <authorList>
            <person name="Rombauts S."/>
        </authorList>
    </citation>
    <scope>NUCLEOTIDE SEQUENCE</scope>
    <source>
        <strain evidence="3">London</strain>
    </source>
</reference>
<dbReference type="HOGENOM" id="CLU_607400_0_0_1"/>
<feature type="transmembrane region" description="Helical" evidence="1">
    <location>
        <begin position="294"/>
        <end position="316"/>
    </location>
</feature>
<dbReference type="AlphaFoldDB" id="T1KKB3"/>
<evidence type="ECO:0000256" key="1">
    <source>
        <dbReference type="SAM" id="Phobius"/>
    </source>
</evidence>
<organism evidence="2 3">
    <name type="scientific">Tetranychus urticae</name>
    <name type="common">Two-spotted spider mite</name>
    <dbReference type="NCBI Taxonomy" id="32264"/>
    <lineage>
        <taxon>Eukaryota</taxon>
        <taxon>Metazoa</taxon>
        <taxon>Ecdysozoa</taxon>
        <taxon>Arthropoda</taxon>
        <taxon>Chelicerata</taxon>
        <taxon>Arachnida</taxon>
        <taxon>Acari</taxon>
        <taxon>Acariformes</taxon>
        <taxon>Trombidiformes</taxon>
        <taxon>Prostigmata</taxon>
        <taxon>Eleutherengona</taxon>
        <taxon>Raphignathae</taxon>
        <taxon>Tetranychoidea</taxon>
        <taxon>Tetranychidae</taxon>
        <taxon>Tetranychus</taxon>
    </lineage>
</organism>
<evidence type="ECO:0000313" key="3">
    <source>
        <dbReference type="Proteomes" id="UP000015104"/>
    </source>
</evidence>